<dbReference type="Gene3D" id="3.40.390.10">
    <property type="entry name" value="Collagenase (Catalytic Domain)"/>
    <property type="match status" value="1"/>
</dbReference>
<comment type="caution">
    <text evidence="3">The sequence shown here is derived from an EMBL/GenBank/DDBJ whole genome shotgun (WGS) entry which is preliminary data.</text>
</comment>
<dbReference type="Pfam" id="PF16217">
    <property type="entry name" value="M64_N"/>
    <property type="match status" value="1"/>
</dbReference>
<evidence type="ECO:0000313" key="4">
    <source>
        <dbReference type="Proteomes" id="UP000297635"/>
    </source>
</evidence>
<sequence>MKKTIIIVAIINCIAISSFAQEFGKHFADSTLRLDYIFGGKVSCDGKPECQVLLDGLVRTPGWSGRRNNLVSMPLAGNGRVTVRDKESGDTIYVTTFSTLFQEWLAMPESREVARSFENSFLVPMPRRLATIDVELYDSNRKKVVEMSHNVNPSDILIVDRSNVNPNPNRYIHRSTHPERAIDVAILSEGYSATEMDSFYKAAEIAVDAILSHEPFRSRADEFNFVAVGVPSSDSGVSVPRLGEWKSTAAGSNFSTFYSDRYLTTRNVKRVHDCLINVPYEHIIILANTTEYGGGGIYNFYTLTTAGHASFRPVVVHEFGHSFGGLADEYFYSYDDPAAGLYHKGVEPWEQNITTLTDFDSKWKDMLPPGVRIPTSPAESSSYPVGVYEGGGYQSRGVFRPANDCRMRTNTSPAFCPVCIRAIDRLIDFYVK</sequence>
<evidence type="ECO:0000259" key="2">
    <source>
        <dbReference type="Pfam" id="PF16217"/>
    </source>
</evidence>
<dbReference type="InterPro" id="IPR032625">
    <property type="entry name" value="M64_N"/>
</dbReference>
<dbReference type="RefSeq" id="WP_135472102.1">
    <property type="nucleotide sequence ID" value="NZ_CASJDB010000017.1"/>
</dbReference>
<dbReference type="GO" id="GO:0008237">
    <property type="term" value="F:metallopeptidase activity"/>
    <property type="evidence" value="ECO:0007669"/>
    <property type="project" value="InterPro"/>
</dbReference>
<keyword evidence="4" id="KW-1185">Reference proteome</keyword>
<dbReference type="EMBL" id="SJSA01000002">
    <property type="protein sequence ID" value="TGG36363.1"/>
    <property type="molecule type" value="Genomic_DNA"/>
</dbReference>
<dbReference type="AlphaFoldDB" id="A0A4Z0V4U6"/>
<protein>
    <submittedName>
        <fullName evidence="3">Peptidase M64</fullName>
    </submittedName>
</protein>
<dbReference type="Proteomes" id="UP000297635">
    <property type="component" value="Unassembled WGS sequence"/>
</dbReference>
<feature type="chain" id="PRO_5021430482" evidence="1">
    <location>
        <begin position="21"/>
        <end position="432"/>
    </location>
</feature>
<feature type="signal peptide" evidence="1">
    <location>
        <begin position="1"/>
        <end position="20"/>
    </location>
</feature>
<dbReference type="InterPro" id="IPR019026">
    <property type="entry name" value="Peptidase_M64_IgA"/>
</dbReference>
<feature type="domain" description="Peptidase M64 N-terminal" evidence="2">
    <location>
        <begin position="22"/>
        <end position="142"/>
    </location>
</feature>
<organism evidence="3 4">
    <name type="scientific">Duncaniella freteri</name>
    <dbReference type="NCBI Taxonomy" id="2530391"/>
    <lineage>
        <taxon>Bacteria</taxon>
        <taxon>Pseudomonadati</taxon>
        <taxon>Bacteroidota</taxon>
        <taxon>Bacteroidia</taxon>
        <taxon>Bacteroidales</taxon>
        <taxon>Muribaculaceae</taxon>
        <taxon>Duncaniella</taxon>
    </lineage>
</organism>
<accession>A0A4Z0V4U6</accession>
<proteinExistence type="predicted"/>
<dbReference type="Pfam" id="PF09471">
    <property type="entry name" value="Peptidase_M64"/>
    <property type="match status" value="2"/>
</dbReference>
<dbReference type="Gene3D" id="2.60.40.3250">
    <property type="entry name" value="Peptidase M64, N-terminal domain"/>
    <property type="match status" value="1"/>
</dbReference>
<keyword evidence="1" id="KW-0732">Signal</keyword>
<dbReference type="InterPro" id="IPR024079">
    <property type="entry name" value="MetalloPept_cat_dom_sf"/>
</dbReference>
<dbReference type="GeneID" id="82150291"/>
<evidence type="ECO:0000313" key="3">
    <source>
        <dbReference type="EMBL" id="TGG36363.1"/>
    </source>
</evidence>
<name>A0A4Z0V4U6_9BACT</name>
<evidence type="ECO:0000256" key="1">
    <source>
        <dbReference type="SAM" id="SignalP"/>
    </source>
</evidence>
<gene>
    <name evidence="3" type="ORF">EZ315_10875</name>
</gene>
<reference evidence="3 4" key="1">
    <citation type="submission" date="2019-02" db="EMBL/GenBank/DDBJ databases">
        <title>Isolation and identification of novel species under the genus Muribaculum.</title>
        <authorList>
            <person name="Miyake S."/>
            <person name="Ding Y."/>
            <person name="Low A."/>
            <person name="Soh M."/>
            <person name="Seedorf H."/>
        </authorList>
    </citation>
    <scope>NUCLEOTIDE SEQUENCE [LARGE SCALE GENOMIC DNA]</scope>
    <source>
        <strain evidence="3 4">TLL-A3</strain>
    </source>
</reference>
<dbReference type="InterPro" id="IPR038171">
    <property type="entry name" value="M64_N_sf"/>
</dbReference>